<protein>
    <submittedName>
        <fullName evidence="3">Lin0512 family protein</fullName>
    </submittedName>
</protein>
<name>A0ABU5C6R3_9BACI</name>
<evidence type="ECO:0000256" key="2">
    <source>
        <dbReference type="ARBA" id="ARBA00023134"/>
    </source>
</evidence>
<evidence type="ECO:0000256" key="1">
    <source>
        <dbReference type="ARBA" id="ARBA00022741"/>
    </source>
</evidence>
<proteinExistence type="predicted"/>
<dbReference type="NCBIfam" id="TIGR02058">
    <property type="entry name" value="lin0512_fam"/>
    <property type="match status" value="1"/>
</dbReference>
<evidence type="ECO:0000313" key="4">
    <source>
        <dbReference type="Proteomes" id="UP001281447"/>
    </source>
</evidence>
<sequence>MMETLLFIETGTGIDVHGQDVNVAAERAVIDAIHYNSMPGMKKILPNGNLQAMKVNVKLGIPRDRNKLDKEKIKQMIPYGTVSVEVLEGGLATTSGIFLEEQQDTNDLMYIVNAVVEVGY</sequence>
<keyword evidence="2" id="KW-0342">GTP-binding</keyword>
<dbReference type="InterPro" id="IPR011719">
    <property type="entry name" value="CHP02058"/>
</dbReference>
<comment type="caution">
    <text evidence="3">The sequence shown here is derived from an EMBL/GenBank/DDBJ whole genome shotgun (WGS) entry which is preliminary data.</text>
</comment>
<dbReference type="Proteomes" id="UP001281447">
    <property type="component" value="Unassembled WGS sequence"/>
</dbReference>
<keyword evidence="4" id="KW-1185">Reference proteome</keyword>
<dbReference type="EMBL" id="JAWDIP010000003">
    <property type="protein sequence ID" value="MDY0394909.1"/>
    <property type="molecule type" value="Genomic_DNA"/>
</dbReference>
<dbReference type="RefSeq" id="WP_390355612.1">
    <property type="nucleotide sequence ID" value="NZ_JBHUIZ010000009.1"/>
</dbReference>
<evidence type="ECO:0000313" key="3">
    <source>
        <dbReference type="EMBL" id="MDY0394909.1"/>
    </source>
</evidence>
<dbReference type="PANTHER" id="PTHR34784:SF1">
    <property type="entry name" value="50S RIBOSOMAL PROTEIN L34"/>
    <property type="match status" value="1"/>
</dbReference>
<keyword evidence="1" id="KW-0547">Nucleotide-binding</keyword>
<accession>A0ABU5C6R3</accession>
<dbReference type="Pfam" id="PF09585">
    <property type="entry name" value="Lin0512_fam"/>
    <property type="match status" value="1"/>
</dbReference>
<dbReference type="Gene3D" id="3.30.1330.20">
    <property type="entry name" value="Tubulin/FtsZ, C-terminal domain"/>
    <property type="match status" value="1"/>
</dbReference>
<gene>
    <name evidence="3" type="ORF">RWE15_11300</name>
</gene>
<dbReference type="PANTHER" id="PTHR34784">
    <property type="entry name" value="50S RIBOSOMAL PROTEIN L34"/>
    <property type="match status" value="1"/>
</dbReference>
<organism evidence="3 4">
    <name type="scientific">Tigheibacillus halophilus</name>
    <dbReference type="NCBI Taxonomy" id="361280"/>
    <lineage>
        <taxon>Bacteria</taxon>
        <taxon>Bacillati</taxon>
        <taxon>Bacillota</taxon>
        <taxon>Bacilli</taxon>
        <taxon>Bacillales</taxon>
        <taxon>Bacillaceae</taxon>
        <taxon>Tigheibacillus</taxon>
    </lineage>
</organism>
<reference evidence="3 4" key="1">
    <citation type="submission" date="2023-10" db="EMBL/GenBank/DDBJ databases">
        <title>Virgibacillus halophilus 5B73C genome.</title>
        <authorList>
            <person name="Miliotis G."/>
            <person name="Sengupta P."/>
            <person name="Hameed A."/>
            <person name="Chuvochina M."/>
            <person name="Mcdonagh F."/>
            <person name="Simpson A.C."/>
            <person name="Singh N.K."/>
            <person name="Rekha P.D."/>
            <person name="Raman K."/>
            <person name="Hugenholtz P."/>
            <person name="Venkateswaran K."/>
        </authorList>
    </citation>
    <scope>NUCLEOTIDE SEQUENCE [LARGE SCALE GENOMIC DNA]</scope>
    <source>
        <strain evidence="3 4">5B73C</strain>
    </source>
</reference>
<dbReference type="InterPro" id="IPR037103">
    <property type="entry name" value="Tubulin/FtsZ-like_C"/>
</dbReference>